<feature type="chain" id="PRO_5026976763" evidence="2">
    <location>
        <begin position="24"/>
        <end position="326"/>
    </location>
</feature>
<dbReference type="Proteomes" id="UP000475385">
    <property type="component" value="Unassembled WGS sequence"/>
</dbReference>
<dbReference type="PANTHER" id="PTHR42928">
    <property type="entry name" value="TRICARBOXYLATE-BINDING PROTEIN"/>
    <property type="match status" value="1"/>
</dbReference>
<sequence length="326" mass="33751">MITRRRLAGLLAAPALLPAAARAQGSGWMPDRPIRLLIGFPPGGASDAAVRIIQPRLSALLGQSVVVDNRAGAGGNLAAEAAARSAPDGTTLVSANIGTLAVNPALVRMMPFHPVNDLAPLSLIFNATNVLVVPASRPWRSVAELVAAAKARPDAITYGTGGVGSPGHLCGILLDKIAGTRTVSVPYRGGGPQMLGLVAGEHDFSFSPMGTVTTHIAAGTIRALGVSTRGRAPELPEVPTMIEAGLPDYEVLNWDGILVPRATPAPIRQKLGDVIRQVLAEPEIVAEFAKRGLTPRPTSEEAFAAQLAADSQTWQGLIRAAGIEPS</sequence>
<dbReference type="RefSeq" id="WP_164692759.1">
    <property type="nucleotide sequence ID" value="NZ_JAAIKB010000001.1"/>
</dbReference>
<name>A0A6M1LF12_9PROT</name>
<proteinExistence type="inferred from homology"/>
<dbReference type="InterPro" id="IPR005064">
    <property type="entry name" value="BUG"/>
</dbReference>
<accession>A0A6M1LF12</accession>
<dbReference type="Gene3D" id="3.40.190.10">
    <property type="entry name" value="Periplasmic binding protein-like II"/>
    <property type="match status" value="1"/>
</dbReference>
<dbReference type="EMBL" id="JAAIKB010000001">
    <property type="protein sequence ID" value="NGM18896.1"/>
    <property type="molecule type" value="Genomic_DNA"/>
</dbReference>
<reference evidence="3 4" key="1">
    <citation type="submission" date="2020-03" db="EMBL/GenBank/DDBJ databases">
        <title>Roseomonas stagni sp. nov., isolated from pond water in Japan.</title>
        <authorList>
            <person name="Furuhata K."/>
            <person name="Miyamoto H."/>
            <person name="Goto K."/>
        </authorList>
    </citation>
    <scope>NUCLEOTIDE SEQUENCE [LARGE SCALE GENOMIC DNA]</scope>
    <source>
        <strain evidence="3 4">PeD5</strain>
    </source>
</reference>
<dbReference type="CDD" id="cd07012">
    <property type="entry name" value="PBP2_Bug_TTT"/>
    <property type="match status" value="1"/>
</dbReference>
<evidence type="ECO:0000256" key="2">
    <source>
        <dbReference type="SAM" id="SignalP"/>
    </source>
</evidence>
<organism evidence="3 4">
    <name type="scientific">Falsiroseomonas algicola</name>
    <dbReference type="NCBI Taxonomy" id="2716930"/>
    <lineage>
        <taxon>Bacteria</taxon>
        <taxon>Pseudomonadati</taxon>
        <taxon>Pseudomonadota</taxon>
        <taxon>Alphaproteobacteria</taxon>
        <taxon>Acetobacterales</taxon>
        <taxon>Roseomonadaceae</taxon>
        <taxon>Falsiroseomonas</taxon>
    </lineage>
</organism>
<evidence type="ECO:0000256" key="1">
    <source>
        <dbReference type="ARBA" id="ARBA00006987"/>
    </source>
</evidence>
<dbReference type="SUPFAM" id="SSF53850">
    <property type="entry name" value="Periplasmic binding protein-like II"/>
    <property type="match status" value="1"/>
</dbReference>
<comment type="similarity">
    <text evidence="1">Belongs to the UPF0065 (bug) family.</text>
</comment>
<protein>
    <submittedName>
        <fullName evidence="3">Tripartite tricarboxylate transporter substrate binding protein</fullName>
    </submittedName>
</protein>
<feature type="signal peptide" evidence="2">
    <location>
        <begin position="1"/>
        <end position="23"/>
    </location>
</feature>
<evidence type="ECO:0000313" key="4">
    <source>
        <dbReference type="Proteomes" id="UP000475385"/>
    </source>
</evidence>
<comment type="caution">
    <text evidence="3">The sequence shown here is derived from an EMBL/GenBank/DDBJ whole genome shotgun (WGS) entry which is preliminary data.</text>
</comment>
<dbReference type="Gene3D" id="3.40.190.150">
    <property type="entry name" value="Bordetella uptake gene, domain 1"/>
    <property type="match status" value="1"/>
</dbReference>
<keyword evidence="2" id="KW-0732">Signal</keyword>
<dbReference type="PIRSF" id="PIRSF017082">
    <property type="entry name" value="YflP"/>
    <property type="match status" value="1"/>
</dbReference>
<evidence type="ECO:0000313" key="3">
    <source>
        <dbReference type="EMBL" id="NGM18896.1"/>
    </source>
</evidence>
<gene>
    <name evidence="3" type="ORF">G3576_02645</name>
</gene>
<dbReference type="PANTHER" id="PTHR42928:SF5">
    <property type="entry name" value="BLR1237 PROTEIN"/>
    <property type="match status" value="1"/>
</dbReference>
<dbReference type="Pfam" id="PF03401">
    <property type="entry name" value="TctC"/>
    <property type="match status" value="1"/>
</dbReference>
<dbReference type="AlphaFoldDB" id="A0A6M1LF12"/>
<keyword evidence="4" id="KW-1185">Reference proteome</keyword>
<dbReference type="InterPro" id="IPR042100">
    <property type="entry name" value="Bug_dom1"/>
</dbReference>